<proteinExistence type="inferred from homology"/>
<evidence type="ECO:0000256" key="4">
    <source>
        <dbReference type="ARBA" id="ARBA00022962"/>
    </source>
</evidence>
<gene>
    <name evidence="7 8" type="primary">pdxT</name>
    <name evidence="8" type="ORF">CE91St30_04250</name>
</gene>
<comment type="subunit">
    <text evidence="7">In the presence of PdxS, forms a dodecamer of heterodimers. Only shows activity in the heterodimer.</text>
</comment>
<evidence type="ECO:0000256" key="3">
    <source>
        <dbReference type="ARBA" id="ARBA00022898"/>
    </source>
</evidence>
<dbReference type="EMBL" id="AP025564">
    <property type="protein sequence ID" value="BDE95092.1"/>
    <property type="molecule type" value="Genomic_DNA"/>
</dbReference>
<dbReference type="RefSeq" id="WP_244411572.1">
    <property type="nucleotide sequence ID" value="NZ_AP025564.1"/>
</dbReference>
<dbReference type="EC" id="3.5.1.2" evidence="7"/>
<dbReference type="NCBIfam" id="TIGR03800">
    <property type="entry name" value="PLP_synth_Pdx2"/>
    <property type="match status" value="1"/>
</dbReference>
<sequence>MNQTVRTDGAASCGQGQTVGVLAVQGAFVEHERRFERLGCRCIELRQASDAAKPFDRLVLPGGESTVQIKLLHELGMFEPLLERIAAGMPVLGTCAGLILLAARVGNGGAGGFGTLPVAVRRNAYGRQLGSFHASAAFAGLEHVPMTFIRAPLVVEAGEGVDVLARIDGSIVAVRYGNQLGVAFHPELDDDDRVLEAFLAMGGAESARAFWKSAEAVRPIG</sequence>
<evidence type="ECO:0000256" key="1">
    <source>
        <dbReference type="ARBA" id="ARBA00008345"/>
    </source>
</evidence>
<dbReference type="PANTHER" id="PTHR31559:SF0">
    <property type="entry name" value="PYRIDOXAL 5'-PHOSPHATE SYNTHASE SUBUNIT SNO1-RELATED"/>
    <property type="match status" value="1"/>
</dbReference>
<dbReference type="EC" id="4.3.3.6" evidence="7"/>
<feature type="active site" description="Charge relay system" evidence="7">
    <location>
        <position position="187"/>
    </location>
</feature>
<dbReference type="HAMAP" id="MF_01615">
    <property type="entry name" value="PdxT"/>
    <property type="match status" value="1"/>
</dbReference>
<feature type="binding site" evidence="7">
    <location>
        <position position="122"/>
    </location>
    <ligand>
        <name>L-glutamine</name>
        <dbReference type="ChEBI" id="CHEBI:58359"/>
    </ligand>
</feature>
<comment type="similarity">
    <text evidence="1 7">Belongs to the glutaminase PdxT/SNO family.</text>
</comment>
<evidence type="ECO:0000313" key="8">
    <source>
        <dbReference type="EMBL" id="BDE95092.1"/>
    </source>
</evidence>
<feature type="binding site" evidence="7">
    <location>
        <begin position="63"/>
        <end position="65"/>
    </location>
    <ligand>
        <name>L-glutamine</name>
        <dbReference type="ChEBI" id="CHEBI:58359"/>
    </ligand>
</feature>
<comment type="pathway">
    <text evidence="7">Cofactor biosynthesis; pyridoxal 5'-phosphate biosynthesis.</text>
</comment>
<keyword evidence="3 7" id="KW-0663">Pyridoxal phosphate</keyword>
<comment type="catalytic activity">
    <reaction evidence="6 7">
        <text>L-glutamine + H2O = L-glutamate + NH4(+)</text>
        <dbReference type="Rhea" id="RHEA:15889"/>
        <dbReference type="ChEBI" id="CHEBI:15377"/>
        <dbReference type="ChEBI" id="CHEBI:28938"/>
        <dbReference type="ChEBI" id="CHEBI:29985"/>
        <dbReference type="ChEBI" id="CHEBI:58359"/>
        <dbReference type="EC" id="3.5.1.2"/>
    </reaction>
</comment>
<dbReference type="Proteomes" id="UP001320544">
    <property type="component" value="Chromosome"/>
</dbReference>
<keyword evidence="5 7" id="KW-0456">Lyase</keyword>
<dbReference type="Pfam" id="PF01174">
    <property type="entry name" value="SNO"/>
    <property type="match status" value="1"/>
</dbReference>
<evidence type="ECO:0000256" key="6">
    <source>
        <dbReference type="ARBA" id="ARBA00049534"/>
    </source>
</evidence>
<dbReference type="InterPro" id="IPR002161">
    <property type="entry name" value="PdxT/SNO"/>
</dbReference>
<dbReference type="InterPro" id="IPR021196">
    <property type="entry name" value="PdxT/SNO_CS"/>
</dbReference>
<accession>A0ABN6MAM7</accession>
<dbReference type="Gene3D" id="3.40.50.880">
    <property type="match status" value="1"/>
</dbReference>
<evidence type="ECO:0000313" key="9">
    <source>
        <dbReference type="Proteomes" id="UP001320544"/>
    </source>
</evidence>
<keyword evidence="4 7" id="KW-0315">Glutamine amidotransferase</keyword>
<dbReference type="PIRSF" id="PIRSF005639">
    <property type="entry name" value="Glut_amidoT_SNO"/>
    <property type="match status" value="1"/>
</dbReference>
<evidence type="ECO:0000256" key="5">
    <source>
        <dbReference type="ARBA" id="ARBA00023239"/>
    </source>
</evidence>
<evidence type="ECO:0000256" key="2">
    <source>
        <dbReference type="ARBA" id="ARBA00022801"/>
    </source>
</evidence>
<dbReference type="SUPFAM" id="SSF52317">
    <property type="entry name" value="Class I glutamine amidotransferase-like"/>
    <property type="match status" value="1"/>
</dbReference>
<protein>
    <recommendedName>
        <fullName evidence="7">Pyridoxal 5'-phosphate synthase subunit PdxT</fullName>
        <ecNumber evidence="7">4.3.3.6</ecNumber>
    </recommendedName>
    <alternativeName>
        <fullName evidence="7">Pdx2</fullName>
    </alternativeName>
    <alternativeName>
        <fullName evidence="7">Pyridoxal 5'-phosphate synthase glutaminase subunit</fullName>
        <ecNumber evidence="7">3.5.1.2</ecNumber>
    </alternativeName>
</protein>
<name>A0ABN6MAM7_9ACTN</name>
<feature type="active site" description="Charge relay system" evidence="7">
    <location>
        <position position="185"/>
    </location>
</feature>
<feature type="binding site" evidence="7">
    <location>
        <begin position="149"/>
        <end position="150"/>
    </location>
    <ligand>
        <name>L-glutamine</name>
        <dbReference type="ChEBI" id="CHEBI:58359"/>
    </ligand>
</feature>
<dbReference type="PROSITE" id="PS51130">
    <property type="entry name" value="PDXT_SNO_2"/>
    <property type="match status" value="1"/>
</dbReference>
<keyword evidence="9" id="KW-1185">Reference proteome</keyword>
<comment type="catalytic activity">
    <reaction evidence="7">
        <text>aldehydo-D-ribose 5-phosphate + D-glyceraldehyde 3-phosphate + L-glutamine = pyridoxal 5'-phosphate + L-glutamate + phosphate + 3 H2O + H(+)</text>
        <dbReference type="Rhea" id="RHEA:31507"/>
        <dbReference type="ChEBI" id="CHEBI:15377"/>
        <dbReference type="ChEBI" id="CHEBI:15378"/>
        <dbReference type="ChEBI" id="CHEBI:29985"/>
        <dbReference type="ChEBI" id="CHEBI:43474"/>
        <dbReference type="ChEBI" id="CHEBI:58273"/>
        <dbReference type="ChEBI" id="CHEBI:58359"/>
        <dbReference type="ChEBI" id="CHEBI:59776"/>
        <dbReference type="ChEBI" id="CHEBI:597326"/>
        <dbReference type="EC" id="4.3.3.6"/>
    </reaction>
</comment>
<keyword evidence="2 7" id="KW-0378">Hydrolase</keyword>
<dbReference type="InterPro" id="IPR029062">
    <property type="entry name" value="Class_I_gatase-like"/>
</dbReference>
<dbReference type="PROSITE" id="PS51273">
    <property type="entry name" value="GATASE_TYPE_1"/>
    <property type="match status" value="1"/>
</dbReference>
<reference evidence="8 9" key="1">
    <citation type="submission" date="2022-01" db="EMBL/GenBank/DDBJ databases">
        <title>Novel bile acid biosynthetic pathways are enriched in the microbiome of centenarians.</title>
        <authorList>
            <person name="Sato Y."/>
            <person name="Atarashi K."/>
            <person name="Plichta R.D."/>
            <person name="Arai Y."/>
            <person name="Sasajima S."/>
            <person name="Kearney M.S."/>
            <person name="Suda W."/>
            <person name="Takeshita K."/>
            <person name="Sasaki T."/>
            <person name="Okamoto S."/>
            <person name="Skelly N.A."/>
            <person name="Okamura Y."/>
            <person name="Vlamakis H."/>
            <person name="Li Y."/>
            <person name="Tanoue T."/>
            <person name="Takei H."/>
            <person name="Nittono H."/>
            <person name="Narushima S."/>
            <person name="Irie J."/>
            <person name="Itoh H."/>
            <person name="Moriya K."/>
            <person name="Sugiura Y."/>
            <person name="Suematsu M."/>
            <person name="Moritoki N."/>
            <person name="Shibata S."/>
            <person name="Littman R.D."/>
            <person name="Fischbach A.M."/>
            <person name="Uwamino Y."/>
            <person name="Inoue T."/>
            <person name="Honda A."/>
            <person name="Hattori M."/>
            <person name="Murai T."/>
            <person name="Xavier J.R."/>
            <person name="Hirose N."/>
            <person name="Honda K."/>
        </authorList>
    </citation>
    <scope>NUCLEOTIDE SEQUENCE [LARGE SCALE GENOMIC DNA]</scope>
    <source>
        <strain evidence="8 9">CE91-St30</strain>
    </source>
</reference>
<dbReference type="PROSITE" id="PS01236">
    <property type="entry name" value="PDXT_SNO_1"/>
    <property type="match status" value="1"/>
</dbReference>
<evidence type="ECO:0000256" key="7">
    <source>
        <dbReference type="HAMAP-Rule" id="MF_01615"/>
    </source>
</evidence>
<dbReference type="PANTHER" id="PTHR31559">
    <property type="entry name" value="PYRIDOXAL 5'-PHOSPHATE SYNTHASE SUBUNIT SNO"/>
    <property type="match status" value="1"/>
</dbReference>
<feature type="active site" description="Nucleophile" evidence="7">
    <location>
        <position position="95"/>
    </location>
</feature>
<comment type="function">
    <text evidence="7">Catalyzes the hydrolysis of glutamine to glutamate and ammonia as part of the biosynthesis of pyridoxal 5'-phosphate. The resulting ammonia molecule is channeled to the active site of PdxS.</text>
</comment>
<organism evidence="8 9">
    <name type="scientific">Raoultibacter timonensis</name>
    <dbReference type="NCBI Taxonomy" id="1907662"/>
    <lineage>
        <taxon>Bacteria</taxon>
        <taxon>Bacillati</taxon>
        <taxon>Actinomycetota</taxon>
        <taxon>Coriobacteriia</taxon>
        <taxon>Eggerthellales</taxon>
        <taxon>Eggerthellaceae</taxon>
        <taxon>Raoultibacter</taxon>
    </lineage>
</organism>